<evidence type="ECO:0000256" key="12">
    <source>
        <dbReference type="PIRSR" id="PIRSR627057-1"/>
    </source>
</evidence>
<feature type="transmembrane region" description="Helical" evidence="14">
    <location>
        <begin position="333"/>
        <end position="356"/>
    </location>
</feature>
<feature type="transmembrane region" description="Helical" evidence="14">
    <location>
        <begin position="102"/>
        <end position="129"/>
    </location>
</feature>
<comment type="caution">
    <text evidence="17">The sequence shown here is derived from an EMBL/GenBank/DDBJ whole genome shotgun (WGS) entry which is preliminary data.</text>
</comment>
<keyword evidence="8 14" id="KW-1133">Transmembrane helix</keyword>
<dbReference type="PANTHER" id="PTHR10120">
    <property type="entry name" value="CAAX PRENYL PROTEASE 1"/>
    <property type="match status" value="1"/>
</dbReference>
<evidence type="ECO:0000256" key="2">
    <source>
        <dbReference type="ARBA" id="ARBA00022670"/>
    </source>
</evidence>
<evidence type="ECO:0000256" key="13">
    <source>
        <dbReference type="PIRSR" id="PIRSR627057-2"/>
    </source>
</evidence>
<comment type="catalytic activity">
    <reaction evidence="11 14">
        <text>Hydrolyzes the peptide bond -P2-(S-farnesyl or geranylgeranyl)C-P1'-P2'-P3'-COOH where P1' and P2' are amino acids with aliphatic side chains and P3' is any C-terminal residue.</text>
        <dbReference type="EC" id="3.4.24.84"/>
    </reaction>
</comment>
<dbReference type="GO" id="GO:0004222">
    <property type="term" value="F:metalloendopeptidase activity"/>
    <property type="evidence" value="ECO:0007669"/>
    <property type="project" value="UniProtKB-UniRule"/>
</dbReference>
<dbReference type="InterPro" id="IPR027057">
    <property type="entry name" value="CAXX_Prtase_1"/>
</dbReference>
<dbReference type="InterPro" id="IPR032456">
    <property type="entry name" value="Peptidase_M48_N"/>
</dbReference>
<evidence type="ECO:0000256" key="9">
    <source>
        <dbReference type="ARBA" id="ARBA00023049"/>
    </source>
</evidence>
<organism evidence="17 18">
    <name type="scientific">Dictyostelium firmibasis</name>
    <dbReference type="NCBI Taxonomy" id="79012"/>
    <lineage>
        <taxon>Eukaryota</taxon>
        <taxon>Amoebozoa</taxon>
        <taxon>Evosea</taxon>
        <taxon>Eumycetozoa</taxon>
        <taxon>Dictyostelia</taxon>
        <taxon>Dictyosteliales</taxon>
        <taxon>Dictyosteliaceae</taxon>
        <taxon>Dictyostelium</taxon>
    </lineage>
</organism>
<accession>A0AAN7TVM9</accession>
<dbReference type="EMBL" id="JAVFKY010000003">
    <property type="protein sequence ID" value="KAK5579842.1"/>
    <property type="molecule type" value="Genomic_DNA"/>
</dbReference>
<feature type="domain" description="CAAX prenyl protease 1 N-terminal" evidence="16">
    <location>
        <begin position="29"/>
        <end position="207"/>
    </location>
</feature>
<evidence type="ECO:0000256" key="6">
    <source>
        <dbReference type="ARBA" id="ARBA00022824"/>
    </source>
</evidence>
<proteinExistence type="inferred from homology"/>
<feature type="transmembrane region" description="Helical" evidence="14">
    <location>
        <begin position="59"/>
        <end position="82"/>
    </location>
</feature>
<comment type="subcellular location">
    <subcellularLocation>
        <location evidence="1 14">Endoplasmic reticulum membrane</location>
        <topology evidence="1 14">Multi-pass membrane protein</topology>
    </subcellularLocation>
</comment>
<dbReference type="Proteomes" id="UP001344447">
    <property type="component" value="Unassembled WGS sequence"/>
</dbReference>
<evidence type="ECO:0000256" key="3">
    <source>
        <dbReference type="ARBA" id="ARBA00022692"/>
    </source>
</evidence>
<evidence type="ECO:0000256" key="5">
    <source>
        <dbReference type="ARBA" id="ARBA00022801"/>
    </source>
</evidence>
<feature type="transmembrane region" description="Helical" evidence="14">
    <location>
        <begin position="6"/>
        <end position="24"/>
    </location>
</feature>
<dbReference type="Pfam" id="PF01435">
    <property type="entry name" value="Peptidase_M48"/>
    <property type="match status" value="1"/>
</dbReference>
<keyword evidence="7 13" id="KW-0862">Zinc</keyword>
<feature type="domain" description="Peptidase M48" evidence="15">
    <location>
        <begin position="213"/>
        <end position="415"/>
    </location>
</feature>
<feature type="active site" evidence="12">
    <location>
        <position position="282"/>
    </location>
</feature>
<feature type="binding site" evidence="13">
    <location>
        <position position="361"/>
    </location>
    <ligand>
        <name>Zn(2+)</name>
        <dbReference type="ChEBI" id="CHEBI:29105"/>
        <note>catalytic</note>
    </ligand>
</feature>
<name>A0AAN7TVM9_9MYCE</name>
<keyword evidence="5 14" id="KW-0378">Hydrolase</keyword>
<evidence type="ECO:0000259" key="15">
    <source>
        <dbReference type="Pfam" id="PF01435"/>
    </source>
</evidence>
<evidence type="ECO:0000313" key="17">
    <source>
        <dbReference type="EMBL" id="KAK5579842.1"/>
    </source>
</evidence>
<comment type="function">
    <text evidence="14">Proteolytically removes the C-terminal three residues of farnesylated proteins.</text>
</comment>
<reference evidence="17 18" key="1">
    <citation type="submission" date="2023-11" db="EMBL/GenBank/DDBJ databases">
        <title>Dfirmibasis_genome.</title>
        <authorList>
            <person name="Edelbroek B."/>
            <person name="Kjellin J."/>
            <person name="Jerlstrom-Hultqvist J."/>
            <person name="Soderbom F."/>
        </authorList>
    </citation>
    <scope>NUCLEOTIDE SEQUENCE [LARGE SCALE GENOMIC DNA]</scope>
    <source>
        <strain evidence="17 18">TNS-C-14</strain>
    </source>
</reference>
<keyword evidence="6 14" id="KW-0256">Endoplasmic reticulum</keyword>
<dbReference type="FunFam" id="3.30.2010.10:FF:000002">
    <property type="entry name" value="CAAX prenyl protease"/>
    <property type="match status" value="1"/>
</dbReference>
<dbReference type="EC" id="3.4.24.84" evidence="14"/>
<feature type="active site" description="Proton donor" evidence="12">
    <location>
        <position position="365"/>
    </location>
</feature>
<comment type="cofactor">
    <cofactor evidence="13 14">
        <name>Zn(2+)</name>
        <dbReference type="ChEBI" id="CHEBI:29105"/>
    </cofactor>
    <text evidence="13 14">Binds 1 zinc ion per subunit.</text>
</comment>
<sequence>MVNYFVIAMSSFLLEHAYSIYLNMRQGKLLKIDKIPEYCKDRITQEDFKKSQEYSKAKLDYKTLTSTIQVITTFLSFYYPLYPYLWDLSLEFGEKIGYSNEIVRSCFLFVFTLGISVVTEIPFSYYYQFVLEEKFGYNRMTPGLFIKDKVISTLLMIGFGLPILSLAIYIINWSGPQLWFYCWLLLIGITLLSITIYPTFIQPLFNKFTPVDGELAESIFALAKRVGFPASKDTIFVVDNSKRDGHMNAYFYGLFGTKRIVLYDTLVNELEREELLAVMGHEFGHYKMSHTLKQMLLVQVHLVTLLYVFSLLINDDQLYQQFGFVSSKDAVFVGLTLFMFLYSPIDRIFSLIINIFSRKYEFQADDFAVELGYLNSNHLFKLHFKELGCLVYDPLYSAYHHSHPTLVERSNNIDKKVKLYKLKNK</sequence>
<evidence type="ECO:0000256" key="8">
    <source>
        <dbReference type="ARBA" id="ARBA00022989"/>
    </source>
</evidence>
<feature type="transmembrane region" description="Helical" evidence="14">
    <location>
        <begin position="150"/>
        <end position="172"/>
    </location>
</feature>
<evidence type="ECO:0000256" key="11">
    <source>
        <dbReference type="ARBA" id="ARBA00044456"/>
    </source>
</evidence>
<dbReference type="GO" id="GO:0005789">
    <property type="term" value="C:endoplasmic reticulum membrane"/>
    <property type="evidence" value="ECO:0007669"/>
    <property type="project" value="UniProtKB-SubCell"/>
</dbReference>
<feature type="transmembrane region" description="Helical" evidence="14">
    <location>
        <begin position="178"/>
        <end position="200"/>
    </location>
</feature>
<dbReference type="AlphaFoldDB" id="A0AAN7TVM9"/>
<protein>
    <recommendedName>
        <fullName evidence="14">CAAX prenyl protease</fullName>
        <ecNumber evidence="14">3.4.24.84</ecNumber>
    </recommendedName>
</protein>
<keyword evidence="18" id="KW-1185">Reference proteome</keyword>
<keyword evidence="9 14" id="KW-0482">Metalloprotease</keyword>
<dbReference type="Pfam" id="PF16491">
    <property type="entry name" value="Peptidase_M48_N"/>
    <property type="match status" value="1"/>
</dbReference>
<evidence type="ECO:0000256" key="1">
    <source>
        <dbReference type="ARBA" id="ARBA00004477"/>
    </source>
</evidence>
<evidence type="ECO:0000259" key="16">
    <source>
        <dbReference type="Pfam" id="PF16491"/>
    </source>
</evidence>
<dbReference type="GO" id="GO:0046872">
    <property type="term" value="F:metal ion binding"/>
    <property type="evidence" value="ECO:0007669"/>
    <property type="project" value="UniProtKB-UniRule"/>
</dbReference>
<feature type="binding site" evidence="13">
    <location>
        <position position="281"/>
    </location>
    <ligand>
        <name>Zn(2+)</name>
        <dbReference type="ChEBI" id="CHEBI:29105"/>
        <note>catalytic</note>
    </ligand>
</feature>
<gene>
    <name evidence="17" type="ORF">RB653_009530</name>
</gene>
<keyword evidence="10 14" id="KW-0472">Membrane</keyword>
<evidence type="ECO:0000256" key="14">
    <source>
        <dbReference type="RuleBase" id="RU366005"/>
    </source>
</evidence>
<evidence type="ECO:0000313" key="18">
    <source>
        <dbReference type="Proteomes" id="UP001344447"/>
    </source>
</evidence>
<feature type="binding site" evidence="13">
    <location>
        <position position="285"/>
    </location>
    <ligand>
        <name>Zn(2+)</name>
        <dbReference type="ChEBI" id="CHEBI:29105"/>
        <note>catalytic</note>
    </ligand>
</feature>
<keyword evidence="3 14" id="KW-0812">Transmembrane</keyword>
<evidence type="ECO:0000256" key="7">
    <source>
        <dbReference type="ARBA" id="ARBA00022833"/>
    </source>
</evidence>
<dbReference type="InterPro" id="IPR001915">
    <property type="entry name" value="Peptidase_M48"/>
</dbReference>
<feature type="transmembrane region" description="Helical" evidence="14">
    <location>
        <begin position="295"/>
        <end position="313"/>
    </location>
</feature>
<comment type="similarity">
    <text evidence="14">Belongs to the peptidase M48A family.</text>
</comment>
<keyword evidence="4 13" id="KW-0479">Metal-binding</keyword>
<dbReference type="CDD" id="cd07343">
    <property type="entry name" value="M48A_Zmpste24p_like"/>
    <property type="match status" value="1"/>
</dbReference>
<evidence type="ECO:0000256" key="10">
    <source>
        <dbReference type="ARBA" id="ARBA00023136"/>
    </source>
</evidence>
<keyword evidence="2 14" id="KW-0645">Protease</keyword>
<dbReference type="GO" id="GO:0071586">
    <property type="term" value="P:CAAX-box protein processing"/>
    <property type="evidence" value="ECO:0007669"/>
    <property type="project" value="UniProtKB-UniRule"/>
</dbReference>
<dbReference type="Gene3D" id="3.30.2010.10">
    <property type="entry name" value="Metalloproteases ('zincins'), catalytic domain"/>
    <property type="match status" value="1"/>
</dbReference>
<evidence type="ECO:0000256" key="4">
    <source>
        <dbReference type="ARBA" id="ARBA00022723"/>
    </source>
</evidence>